<evidence type="ECO:0000313" key="1">
    <source>
        <dbReference type="EMBL" id="CAH2399577.1"/>
    </source>
</evidence>
<evidence type="ECO:0000313" key="2">
    <source>
        <dbReference type="Proteomes" id="UP001152604"/>
    </source>
</evidence>
<comment type="caution">
    <text evidence="1">The sequence shown here is derived from an EMBL/GenBank/DDBJ whole genome shotgun (WGS) entry which is preliminary data.</text>
</comment>
<dbReference type="Proteomes" id="UP001152604">
    <property type="component" value="Unassembled WGS sequence"/>
</dbReference>
<dbReference type="RefSeq" id="WP_254025120.1">
    <property type="nucleotide sequence ID" value="NZ_CAKXZS010000014.1"/>
</dbReference>
<proteinExistence type="predicted"/>
<dbReference type="EMBL" id="CAKXZS010000014">
    <property type="protein sequence ID" value="CAH2399577.1"/>
    <property type="molecule type" value="Genomic_DNA"/>
</dbReference>
<name>A0ABM9DSA5_9HYPH</name>
<protein>
    <recommendedName>
        <fullName evidence="3">DUF4238 domain-containing protein</fullName>
    </recommendedName>
</protein>
<evidence type="ECO:0008006" key="3">
    <source>
        <dbReference type="Google" id="ProtNLM"/>
    </source>
</evidence>
<reference evidence="1" key="1">
    <citation type="submission" date="2022-03" db="EMBL/GenBank/DDBJ databases">
        <authorList>
            <person name="Brunel B."/>
        </authorList>
    </citation>
    <scope>NUCLEOTIDE SEQUENCE</scope>
    <source>
        <strain evidence="1">STM4922sample</strain>
    </source>
</reference>
<organism evidence="1 2">
    <name type="scientific">Mesorhizobium ventifaucium</name>
    <dbReference type="NCBI Taxonomy" id="666020"/>
    <lineage>
        <taxon>Bacteria</taxon>
        <taxon>Pseudomonadati</taxon>
        <taxon>Pseudomonadota</taxon>
        <taxon>Alphaproteobacteria</taxon>
        <taxon>Hyphomicrobiales</taxon>
        <taxon>Phyllobacteriaceae</taxon>
        <taxon>Mesorhizobium</taxon>
    </lineage>
</organism>
<gene>
    <name evidence="1" type="ORF">MES4922_210342</name>
</gene>
<accession>A0ABM9DSA5</accession>
<keyword evidence="2" id="KW-1185">Reference proteome</keyword>
<dbReference type="Pfam" id="PF22531">
    <property type="entry name" value="DUF7002"/>
    <property type="match status" value="1"/>
</dbReference>
<dbReference type="InterPro" id="IPR054271">
    <property type="entry name" value="DUF7002"/>
</dbReference>
<sequence length="230" mass="26631">MTEEELVQRYPRLWHMAHAGAWPAIRDHGLMSTVALLNDYAVEGDRRHQLGSCRRPESVPLEAEGRPGTVLRDQKPMDDGRLAGCLDDGLTPRDWYELLNSRTFFWLSRSRIWTLLRARAYRNVSQTVLTLDTARLVAAHRDRIWVSPINSGATLFKPQRRGLATFRRIFDFPFDERAKMRRVENNVVELVVDHSVPDVADYVLAVHEVRNDQVLSEIWRAPESRPDDHP</sequence>